<reference evidence="1" key="1">
    <citation type="submission" date="2020-05" db="EMBL/GenBank/DDBJ databases">
        <authorList>
            <person name="Chiriac C."/>
            <person name="Salcher M."/>
            <person name="Ghai R."/>
            <person name="Kavagutti S V."/>
        </authorList>
    </citation>
    <scope>NUCLEOTIDE SEQUENCE</scope>
</reference>
<dbReference type="EMBL" id="CAFBNL010000066">
    <property type="protein sequence ID" value="CAB4957370.1"/>
    <property type="molecule type" value="Genomic_DNA"/>
</dbReference>
<organism evidence="1">
    <name type="scientific">freshwater metagenome</name>
    <dbReference type="NCBI Taxonomy" id="449393"/>
    <lineage>
        <taxon>unclassified sequences</taxon>
        <taxon>metagenomes</taxon>
        <taxon>ecological metagenomes</taxon>
    </lineage>
</organism>
<proteinExistence type="predicted"/>
<name>A0A6J7KN18_9ZZZZ</name>
<dbReference type="AlphaFoldDB" id="A0A6J7KN18"/>
<evidence type="ECO:0000313" key="1">
    <source>
        <dbReference type="EMBL" id="CAB4957370.1"/>
    </source>
</evidence>
<protein>
    <submittedName>
        <fullName evidence="1">Unannotated protein</fullName>
    </submittedName>
</protein>
<accession>A0A6J7KN18</accession>
<sequence length="78" mass="8795">MKFRYSLIIGFAAGYYAGSRAGTTGYDQLRNGLEHLRDSRIFDRLQAVVELGVERMRQDDGPHLRVIVLDEDVAAPVK</sequence>
<gene>
    <name evidence="1" type="ORF">UFOPK3789_01074</name>
</gene>